<feature type="domain" description="U3 small nucleolar RNA-associated protein 20" evidence="4">
    <location>
        <begin position="1602"/>
        <end position="1819"/>
    </location>
</feature>
<dbReference type="PANTHER" id="PTHR17695:SF11">
    <property type="entry name" value="SMALL SUBUNIT PROCESSOME COMPONENT 20 HOMOLOG"/>
    <property type="match status" value="1"/>
</dbReference>
<feature type="region of interest" description="Disordered" evidence="2">
    <location>
        <begin position="2448"/>
        <end position="2484"/>
    </location>
</feature>
<feature type="coiled-coil region" evidence="1">
    <location>
        <begin position="2383"/>
        <end position="2410"/>
    </location>
</feature>
<proteinExistence type="predicted"/>
<feature type="domain" description="U3 small nucleolar RNA-associated protein 20 N-terminal" evidence="3">
    <location>
        <begin position="825"/>
        <end position="1411"/>
    </location>
</feature>
<dbReference type="GO" id="GO:0005654">
    <property type="term" value="C:nucleoplasm"/>
    <property type="evidence" value="ECO:0007669"/>
    <property type="project" value="EnsemblFungi"/>
</dbReference>
<dbReference type="HOGENOM" id="CLU_000327_0_0_1"/>
<evidence type="ECO:0000256" key="2">
    <source>
        <dbReference type="SAM" id="MobiDB-lite"/>
    </source>
</evidence>
<dbReference type="GO" id="GO:0030688">
    <property type="term" value="C:preribosome, small subunit precursor"/>
    <property type="evidence" value="ECO:0007669"/>
    <property type="project" value="EnsemblFungi"/>
</dbReference>
<sequence length="2484" mass="282716">MVKPPKVATKSSKRYRYSSFKDKIDNLRIEPARDLSKRVHDHVETSHFLASFEHWEDINLSAGFTSFTDDVRPLVQTLPQLLFHEDQVFDHLHDKISLHDEHSLQPLLDLLSQFCHDLGPDFMKFYEKAMRMLTNLLDAAIQFESSNVFEWVFNCVAYIYKYLSRILAQDLLPTFNLLFPILSHRKEYLSRFSAEVLSFLVRKTKQKSLEHFVNNTFEQLRGAEDESIYDGLRVLYTEALISKGESLHSKFELMMGVLIRAALQSTGNPSCISLMADVILNIVRHASIENASQVYDITLAAIDAYLDDSSVNVNCTVRLLTSLSFAESGKKTSSWSNLIASVNKVVGHPNADTIAPEDLALLFCFILRNAALPDLAQCHRLFFSIYLEKFTDDFLGFFRLALKYDKDRVLSFGGAKSLQRFINMSWRTQSKKIALFFVELGKEQSLLKILNPSIPKECAQSLLSEITQSEMTKSDSLYDLFWKLQLLKFDDSYNLSALEPIVSMLLEKHHLDDFEKDVIGMVLQSLTVQNNDQLIGILKSAFLNVEKVRNSRLCLEGIRRIVDLIISSDDKVLYQGDQQVLIILANNLSLPEDKIRYETIKLIIKVMELQGQEIPQIFSDCRLIEEIPRNLQTARDVTMRLKAAGDDFARSPPDVLLCHFFLHYLFGSLTVRFSPAWEGVYQILPNVFEKDQQLTWRLFLEFMDALDSNFRLEYYTPHSELDVPKEIGWSVSVTRLNDALLGCKEIFESYSLVDLSLVNLSKEARSDLTYPGLIRNQALRGLLLVPQLAERHSRDIVPYFLKTDHASSELTEEIIERESSAPNTWSEDDRKLLLQLMGKFKNIKAIFRSEDVYSRFMDLLGSRTTEIQKMALDGLLAYKEKAVTKYRDNLKNLLDDNAFKDECLNLLSNNEKPIVDADDGTSVMPIVLRILFGRAQTPVTSGLKKSRKTAVITLLPSLAERYVVDFLKLASQGLNYQTFFQDGLSLDPAEISSLSLRRMTGFVTLGQAAVSALGSRYPNATTVLINPVLYAIYASNVVSSGKTEKDYMLKQATNVRQLSMKLILNVFSSVGDYVDWTEQVPKFHKLIVEPRLPNFADENLQKPSALLTLISLWATNTRFYKFLYYQQCSIAGALMELLSRCNAKESVLTMVLSFSNQLIKNPTEESEYVDLVSLVASSCLRTLPKILNVSNSQETVTISLDLLLNLIDAGYVHDNETKKYLINSLACILDEGLKGIRKSDAVKVMQSISFLLEDYTCEWNEIESLYKSCSKLYRTSPDKELRMSVNAVFQAMARIFEGLQRVANLLSDLNAYSIKRMETYDFETVLPTFKKLDGGDCMLLNETEWIPVLNTCLYYIRNEEELALRTNASHTLKRFMDFVNAKPSIDDARAAVELVTADLLPEIKIGLRHKNADVQAEFVSITAYIIGHSKYYGELDDMKVLLYEGDDEANFFTNVVHIQLHRRQRAIKRLGESASNLAADSIAHFLIPMIERYVYCTDEKYRNICNEAISAIGLLSHFVTWSQYKALMRRFISSFESKPQFLKEIVSLVVHCSKALSLSMDAVRNPEGRTVTIKKLPITLSDPETFVKEEIFPKLMKILNTRDEETIVARIPLCEALVNFTLGLDVDERSRLLPGVLSSVCQVLRSRSEELREAVRKNLASVSVILGHEYLTFILKELKSALRRGSQIHILSYTIHSILSALSAKLNPKDLDSTAKLIVDVIMEDTFGTAGQEKDAEGYTSKLKEIKFNKSYDTAEIISSNISLASFVHLLHPIKALLTENLGLKNQRKLNELMRRYSLGLNHNVASASTDALVLCYEIFTQSTAEVQDAASGRRRQKHSTFFLVNLNARNDKVQTELKSNNSILRKFALDLLKTILMRNVSLLEAAYLENFTPLLQEALEADEEEVLISTLRVLIILVKLKFTEKHEGIFKNCARKVLTVIRDSPSTSSELCQVSLKFLSSLIRHKDIELKDTALSYILGRIKPDLNEPNKQGLAFNFIKSLVLKHIVLPELYDVVDAIAEIMVTNHSKEIRDVSRSVYYQFLMEYDQSRGRLEKQFKFLVSNLEYPSQEGRQSVMELINLIVSKSGMELLLRISSSFFLSLSNVAANDTSPRCREMGTALLKNLLARLGQSNVSPLEKYIMAWLKHDDSIFVELGLKIYKIHMDALAFSDDNRLDSFAISKAKRIVSGSTVGSTVEWNLIYTALNVLNTYVEIEQDKVIIEDSDMWSSTVDSLLYPHPWVRLISSKMVKKYIQKKEDSGSSLPAYEFQKIAYRLFHQLGAPSVSESLASTAVSILVVVLRKWIAEKTAFITKENEDVKYDTAVQFALARIGSVLRDEENLRETFVSKKASIQLFGLIVGMMDETELKSVAAVIILPLFMYLEDDRRIVDEQAQELQTLSQECLELLQNRLSVSDFSFAYSNVKQEITRRRNERRAKRAALAVTAPEAAARRKLRKHARSKEKRRHEKDDSGFYRAKNKKSRI</sequence>
<organism evidence="6 7">
    <name type="scientific">Lachancea lanzarotensis</name>
    <dbReference type="NCBI Taxonomy" id="1245769"/>
    <lineage>
        <taxon>Eukaryota</taxon>
        <taxon>Fungi</taxon>
        <taxon>Dikarya</taxon>
        <taxon>Ascomycota</taxon>
        <taxon>Saccharomycotina</taxon>
        <taxon>Saccharomycetes</taxon>
        <taxon>Saccharomycetales</taxon>
        <taxon>Saccharomycetaceae</taxon>
        <taxon>Lachancea</taxon>
    </lineage>
</organism>
<dbReference type="GO" id="GO:0000472">
    <property type="term" value="P:endonucleolytic cleavage to generate mature 5'-end of SSU-rRNA from (SSU-rRNA, 5.8S rRNA, LSU-rRNA)"/>
    <property type="evidence" value="ECO:0007669"/>
    <property type="project" value="EnsemblFungi"/>
</dbReference>
<dbReference type="Proteomes" id="UP000054304">
    <property type="component" value="Unassembled WGS sequence"/>
</dbReference>
<evidence type="ECO:0000259" key="4">
    <source>
        <dbReference type="Pfam" id="PF20416"/>
    </source>
</evidence>
<dbReference type="RefSeq" id="XP_022630166.1">
    <property type="nucleotide sequence ID" value="XM_022770869.1"/>
</dbReference>
<dbReference type="GO" id="GO:0030686">
    <property type="term" value="C:90S preribosome"/>
    <property type="evidence" value="ECO:0007669"/>
    <property type="project" value="EnsemblFungi"/>
</dbReference>
<name>A0A0C7NE13_9SACH</name>
<dbReference type="PANTHER" id="PTHR17695">
    <property type="entry name" value="SMALL SUBUNIT PROCESSOME COMPONENT 20 HOMOLOG"/>
    <property type="match status" value="1"/>
</dbReference>
<dbReference type="STRING" id="1245769.A0A0C7NE13"/>
<dbReference type="InterPro" id="IPR046523">
    <property type="entry name" value="UTP20_dom"/>
</dbReference>
<dbReference type="Pfam" id="PF23099">
    <property type="entry name" value="UTP20_C"/>
    <property type="match status" value="1"/>
</dbReference>
<keyword evidence="1" id="KW-0175">Coiled coil</keyword>
<accession>A0A0C7NE13</accession>
<dbReference type="InterPro" id="IPR016024">
    <property type="entry name" value="ARM-type_fold"/>
</dbReference>
<dbReference type="EMBL" id="LN736368">
    <property type="protein sequence ID" value="CEP63954.1"/>
    <property type="molecule type" value="Genomic_DNA"/>
</dbReference>
<protein>
    <submittedName>
        <fullName evidence="6">LALA0S09e06238g1_1</fullName>
    </submittedName>
</protein>
<dbReference type="SUPFAM" id="SSF48371">
    <property type="entry name" value="ARM repeat"/>
    <property type="match status" value="2"/>
</dbReference>
<reference evidence="6 7" key="1">
    <citation type="submission" date="2014-12" db="EMBL/GenBank/DDBJ databases">
        <authorList>
            <person name="Neuveglise Cecile"/>
        </authorList>
    </citation>
    <scope>NUCLEOTIDE SEQUENCE [LARGE SCALE GENOMIC DNA]</scope>
    <source>
        <strain evidence="6 7">CBS 12615</strain>
    </source>
</reference>
<dbReference type="InterPro" id="IPR057525">
    <property type="entry name" value="UTP20_C"/>
</dbReference>
<evidence type="ECO:0000259" key="3">
    <source>
        <dbReference type="Pfam" id="PF07539"/>
    </source>
</evidence>
<feature type="compositionally biased region" description="Basic residues" evidence="2">
    <location>
        <begin position="2452"/>
        <end position="2467"/>
    </location>
</feature>
<gene>
    <name evidence="6" type="ORF">LALA0_S09e06238g</name>
</gene>
<dbReference type="InterPro" id="IPR011430">
    <property type="entry name" value="UTP20_N"/>
</dbReference>
<dbReference type="GeneID" id="34687476"/>
<evidence type="ECO:0000259" key="5">
    <source>
        <dbReference type="Pfam" id="PF23099"/>
    </source>
</evidence>
<dbReference type="GO" id="GO:0032040">
    <property type="term" value="C:small-subunit processome"/>
    <property type="evidence" value="ECO:0007669"/>
    <property type="project" value="EnsemblFungi"/>
</dbReference>
<dbReference type="Gene3D" id="1.25.10.10">
    <property type="entry name" value="Leucine-rich Repeat Variant"/>
    <property type="match status" value="2"/>
</dbReference>
<dbReference type="GO" id="GO:0000447">
    <property type="term" value="P:endonucleolytic cleavage in ITS1 to separate SSU-rRNA from 5.8S rRNA and LSU-rRNA from tricistronic rRNA transcript (SSU-rRNA, 5.8S rRNA, LSU-rRNA)"/>
    <property type="evidence" value="ECO:0007669"/>
    <property type="project" value="EnsemblFungi"/>
</dbReference>
<evidence type="ECO:0000256" key="1">
    <source>
        <dbReference type="SAM" id="Coils"/>
    </source>
</evidence>
<evidence type="ECO:0000313" key="6">
    <source>
        <dbReference type="EMBL" id="CEP63954.1"/>
    </source>
</evidence>
<feature type="domain" description="U3 small nucleolar RNA-associated protein 20 C-terminal" evidence="5">
    <location>
        <begin position="2246"/>
        <end position="2467"/>
    </location>
</feature>
<dbReference type="OrthoDB" id="360653at2759"/>
<keyword evidence="7" id="KW-1185">Reference proteome</keyword>
<dbReference type="InterPro" id="IPR052575">
    <property type="entry name" value="SSU_processome_comp_20"/>
</dbReference>
<dbReference type="InterPro" id="IPR011989">
    <property type="entry name" value="ARM-like"/>
</dbReference>
<dbReference type="GO" id="GO:0000480">
    <property type="term" value="P:endonucleolytic cleavage in 5'-ETS of tricistronic rRNA transcript (SSU-rRNA, 5.8S rRNA, LSU-rRNA)"/>
    <property type="evidence" value="ECO:0007669"/>
    <property type="project" value="EnsemblFungi"/>
</dbReference>
<evidence type="ECO:0000313" key="7">
    <source>
        <dbReference type="Proteomes" id="UP000054304"/>
    </source>
</evidence>
<dbReference type="Pfam" id="PF20416">
    <property type="entry name" value="UTP20"/>
    <property type="match status" value="1"/>
</dbReference>
<dbReference type="GO" id="GO:0005737">
    <property type="term" value="C:cytoplasm"/>
    <property type="evidence" value="ECO:0007669"/>
    <property type="project" value="EnsemblFungi"/>
</dbReference>
<dbReference type="Pfam" id="PF07539">
    <property type="entry name" value="UTP20_N"/>
    <property type="match status" value="1"/>
</dbReference>